<dbReference type="InterPro" id="IPR002575">
    <property type="entry name" value="Aminoglycoside_PTrfase"/>
</dbReference>
<dbReference type="Proteomes" id="UP000271700">
    <property type="component" value="Unassembled WGS sequence"/>
</dbReference>
<organism evidence="9 10">
    <name type="scientific">Ruegeria conchae</name>
    <dbReference type="NCBI Taxonomy" id="981384"/>
    <lineage>
        <taxon>Bacteria</taxon>
        <taxon>Pseudomonadati</taxon>
        <taxon>Pseudomonadota</taxon>
        <taxon>Alphaproteobacteria</taxon>
        <taxon>Rhodobacterales</taxon>
        <taxon>Roseobacteraceae</taxon>
        <taxon>Ruegeria</taxon>
    </lineage>
</organism>
<evidence type="ECO:0000256" key="6">
    <source>
        <dbReference type="ARBA" id="ARBA00022840"/>
    </source>
</evidence>
<gene>
    <name evidence="9" type="ORF">CLV75_4266</name>
</gene>
<dbReference type="Gene3D" id="3.30.200.20">
    <property type="entry name" value="Phosphorylase Kinase, domain 1"/>
    <property type="match status" value="1"/>
</dbReference>
<keyword evidence="10" id="KW-1185">Reference proteome</keyword>
<feature type="domain" description="Aminoglycoside phosphotransferase" evidence="8">
    <location>
        <begin position="23"/>
        <end position="254"/>
    </location>
</feature>
<dbReference type="PANTHER" id="PTHR21064">
    <property type="entry name" value="AMINOGLYCOSIDE PHOSPHOTRANSFERASE DOMAIN-CONTAINING PROTEIN-RELATED"/>
    <property type="match status" value="1"/>
</dbReference>
<evidence type="ECO:0000256" key="1">
    <source>
        <dbReference type="ARBA" id="ARBA00022605"/>
    </source>
</evidence>
<reference evidence="9 10" key="1">
    <citation type="submission" date="2018-10" db="EMBL/GenBank/DDBJ databases">
        <title>Genomic Encyclopedia of Archaeal and Bacterial Type Strains, Phase II (KMG-II): from individual species to whole genera.</title>
        <authorList>
            <person name="Goeker M."/>
        </authorList>
    </citation>
    <scope>NUCLEOTIDE SEQUENCE [LARGE SCALE GENOMIC DNA]</scope>
    <source>
        <strain evidence="9 10">DSM 29317</strain>
    </source>
</reference>
<evidence type="ECO:0000259" key="8">
    <source>
        <dbReference type="Pfam" id="PF01636"/>
    </source>
</evidence>
<dbReference type="AlphaFoldDB" id="A0A497YX14"/>
<dbReference type="InterPro" id="IPR011009">
    <property type="entry name" value="Kinase-like_dom_sf"/>
</dbReference>
<keyword evidence="4" id="KW-0547">Nucleotide-binding</keyword>
<evidence type="ECO:0000313" key="9">
    <source>
        <dbReference type="EMBL" id="RLJ98563.1"/>
    </source>
</evidence>
<name>A0A497YX14_9RHOB</name>
<comment type="similarity">
    <text evidence="7">Belongs to the pseudomonas-type ThrB family.</text>
</comment>
<keyword evidence="2" id="KW-0808">Transferase</keyword>
<accession>A0A497YX14</accession>
<dbReference type="Pfam" id="PF01636">
    <property type="entry name" value="APH"/>
    <property type="match status" value="1"/>
</dbReference>
<sequence>MAVNQALELWGMQDASYHLIAARENQVFRVDINGSSYALRLHRAGYRTNEELRSELQWMDAVSRGGLHVPAPIATASGDFLHIADGVQIDVLSWLNGAPMGATGQPLETKDRTSLFLGIGREMARLHHVSDRWVLPDDFDRCSWDRNGLLGSNPLWGRFWENPTLSADDREMFEALRGKMATELTQLEDTLDYGLIHADLVRENILVDGDRLQLIDFDDSGFGFRLFDLATTLLKNLQEPDYPELKEALLAGYRSERPLDDSALDLFLLLRAATYVGWVIDKLSEEGSELRNQRFIDTTRKLALRYLG</sequence>
<evidence type="ECO:0000256" key="3">
    <source>
        <dbReference type="ARBA" id="ARBA00022697"/>
    </source>
</evidence>
<dbReference type="GO" id="GO:0004413">
    <property type="term" value="F:homoserine kinase activity"/>
    <property type="evidence" value="ECO:0007669"/>
    <property type="project" value="InterPro"/>
</dbReference>
<evidence type="ECO:0000256" key="7">
    <source>
        <dbReference type="ARBA" id="ARBA00038240"/>
    </source>
</evidence>
<dbReference type="SUPFAM" id="SSF56112">
    <property type="entry name" value="Protein kinase-like (PK-like)"/>
    <property type="match status" value="1"/>
</dbReference>
<evidence type="ECO:0000256" key="5">
    <source>
        <dbReference type="ARBA" id="ARBA00022777"/>
    </source>
</evidence>
<proteinExistence type="inferred from homology"/>
<evidence type="ECO:0000256" key="2">
    <source>
        <dbReference type="ARBA" id="ARBA00022679"/>
    </source>
</evidence>
<dbReference type="EMBL" id="RCCT01000009">
    <property type="protein sequence ID" value="RLJ98563.1"/>
    <property type="molecule type" value="Genomic_DNA"/>
</dbReference>
<dbReference type="PANTHER" id="PTHR21064:SF6">
    <property type="entry name" value="AMINOGLYCOSIDE PHOSPHOTRANSFERASE DOMAIN-CONTAINING PROTEIN"/>
    <property type="match status" value="1"/>
</dbReference>
<keyword evidence="1" id="KW-0028">Amino-acid biosynthesis</keyword>
<keyword evidence="5 9" id="KW-0418">Kinase</keyword>
<comment type="caution">
    <text evidence="9">The sequence shown here is derived from an EMBL/GenBank/DDBJ whole genome shotgun (WGS) entry which is preliminary data.</text>
</comment>
<keyword evidence="6" id="KW-0067">ATP-binding</keyword>
<dbReference type="STRING" id="981384.GCA_000192475_00382"/>
<evidence type="ECO:0000313" key="10">
    <source>
        <dbReference type="Proteomes" id="UP000271700"/>
    </source>
</evidence>
<dbReference type="GO" id="GO:0005524">
    <property type="term" value="F:ATP binding"/>
    <property type="evidence" value="ECO:0007669"/>
    <property type="project" value="UniProtKB-KW"/>
</dbReference>
<keyword evidence="3" id="KW-0791">Threonine biosynthesis</keyword>
<dbReference type="InterPro" id="IPR050249">
    <property type="entry name" value="Pseudomonas-type_ThrB"/>
</dbReference>
<dbReference type="CDD" id="cd05153">
    <property type="entry name" value="HomoserineK_II"/>
    <property type="match status" value="1"/>
</dbReference>
<evidence type="ECO:0000256" key="4">
    <source>
        <dbReference type="ARBA" id="ARBA00022741"/>
    </source>
</evidence>
<dbReference type="InterPro" id="IPR005280">
    <property type="entry name" value="Homoserine_kinase_II"/>
</dbReference>
<dbReference type="GO" id="GO:0009088">
    <property type="term" value="P:threonine biosynthetic process"/>
    <property type="evidence" value="ECO:0007669"/>
    <property type="project" value="UniProtKB-KW"/>
</dbReference>
<dbReference type="Gene3D" id="3.90.1200.10">
    <property type="match status" value="1"/>
</dbReference>
<protein>
    <submittedName>
        <fullName evidence="9">Ser/Thr protein kinase RdoA (MazF antagonist)</fullName>
    </submittedName>
</protein>